<dbReference type="GeneID" id="10505422"/>
<evidence type="ECO:0000313" key="1">
    <source>
        <dbReference type="EMBL" id="EGC29376.1"/>
    </source>
</evidence>
<reference evidence="2" key="1">
    <citation type="journal article" date="2011" name="Genome Biol.">
        <title>Comparative genomics of the social amoebae Dictyostelium discoideum and Dictyostelium purpureum.</title>
        <authorList>
            <consortium name="US DOE Joint Genome Institute (JGI-PGF)"/>
            <person name="Sucgang R."/>
            <person name="Kuo A."/>
            <person name="Tian X."/>
            <person name="Salerno W."/>
            <person name="Parikh A."/>
            <person name="Feasley C.L."/>
            <person name="Dalin E."/>
            <person name="Tu H."/>
            <person name="Huang E."/>
            <person name="Barry K."/>
            <person name="Lindquist E."/>
            <person name="Shapiro H."/>
            <person name="Bruce D."/>
            <person name="Schmutz J."/>
            <person name="Salamov A."/>
            <person name="Fey P."/>
            <person name="Gaudet P."/>
            <person name="Anjard C."/>
            <person name="Babu M.M."/>
            <person name="Basu S."/>
            <person name="Bushmanova Y."/>
            <person name="van der Wel H."/>
            <person name="Katoh-Kurasawa M."/>
            <person name="Dinh C."/>
            <person name="Coutinho P.M."/>
            <person name="Saito T."/>
            <person name="Elias M."/>
            <person name="Schaap P."/>
            <person name="Kay R.R."/>
            <person name="Henrissat B."/>
            <person name="Eichinger L."/>
            <person name="Rivero F."/>
            <person name="Putnam N.H."/>
            <person name="West C.M."/>
            <person name="Loomis W.F."/>
            <person name="Chisholm R.L."/>
            <person name="Shaulsky G."/>
            <person name="Strassmann J.E."/>
            <person name="Queller D.C."/>
            <person name="Kuspa A."/>
            <person name="Grigoriev I.V."/>
        </authorList>
    </citation>
    <scope>NUCLEOTIDE SEQUENCE [LARGE SCALE GENOMIC DNA]</scope>
    <source>
        <strain evidence="2">QSDP1</strain>
    </source>
</reference>
<dbReference type="EMBL" id="GL871441">
    <property type="protein sequence ID" value="EGC29376.1"/>
    <property type="molecule type" value="Genomic_DNA"/>
</dbReference>
<name>F1A354_DICPU</name>
<dbReference type="InParanoid" id="F1A354"/>
<gene>
    <name evidence="1" type="ORF">DICPUDRAFT_159050</name>
</gene>
<dbReference type="RefSeq" id="XP_003294104.1">
    <property type="nucleotide sequence ID" value="XM_003294056.1"/>
</dbReference>
<sequence>MKNYPINPEMLPHEHYHIFHYMIKKNQQISIQSEEGCKIVKTFFFIKNLFGIYEYKIDGSKSLKIYKYPDIKLNTIDDSYISSQDINRWNPANEEINIQIWANGDSINSISNLIGNHFKINKSTKNLNLIKIHFSQLNNNDCGAFLVVFLDFLNRITEEEEKLVFKTNQDKELKTNQDKELEKLFFTSYCGKSTKITQDIVNKWRENIKNMLIRKIYLDFKIIE</sequence>
<dbReference type="AlphaFoldDB" id="F1A354"/>
<dbReference type="Proteomes" id="UP000001064">
    <property type="component" value="Unassembled WGS sequence"/>
</dbReference>
<accession>F1A354</accession>
<organism evidence="1 2">
    <name type="scientific">Dictyostelium purpureum</name>
    <name type="common">Slime mold</name>
    <dbReference type="NCBI Taxonomy" id="5786"/>
    <lineage>
        <taxon>Eukaryota</taxon>
        <taxon>Amoebozoa</taxon>
        <taxon>Evosea</taxon>
        <taxon>Eumycetozoa</taxon>
        <taxon>Dictyostelia</taxon>
        <taxon>Dictyosteliales</taxon>
        <taxon>Dictyosteliaceae</taxon>
        <taxon>Dictyostelium</taxon>
    </lineage>
</organism>
<proteinExistence type="predicted"/>
<evidence type="ECO:0000313" key="2">
    <source>
        <dbReference type="Proteomes" id="UP000001064"/>
    </source>
</evidence>
<dbReference type="VEuPathDB" id="AmoebaDB:DICPUDRAFT_159050"/>
<protein>
    <submittedName>
        <fullName evidence="1">Uncharacterized protein</fullName>
    </submittedName>
</protein>
<dbReference type="KEGG" id="dpp:DICPUDRAFT_159050"/>
<keyword evidence="2" id="KW-1185">Reference proteome</keyword>